<dbReference type="InterPro" id="IPR006059">
    <property type="entry name" value="SBP"/>
</dbReference>
<evidence type="ECO:0000256" key="4">
    <source>
        <dbReference type="ARBA" id="ARBA00022764"/>
    </source>
</evidence>
<evidence type="ECO:0000313" key="8">
    <source>
        <dbReference type="Proteomes" id="UP001230156"/>
    </source>
</evidence>
<feature type="region of interest" description="Disordered" evidence="6">
    <location>
        <begin position="20"/>
        <end position="63"/>
    </location>
</feature>
<evidence type="ECO:0000256" key="5">
    <source>
        <dbReference type="PIRNR" id="PIRNR019574"/>
    </source>
</evidence>
<dbReference type="Proteomes" id="UP001230156">
    <property type="component" value="Unassembled WGS sequence"/>
</dbReference>
<evidence type="ECO:0000256" key="6">
    <source>
        <dbReference type="SAM" id="MobiDB-lite"/>
    </source>
</evidence>
<keyword evidence="2 5" id="KW-0813">Transport</keyword>
<reference evidence="8" key="1">
    <citation type="submission" date="2023-08" db="EMBL/GenBank/DDBJ databases">
        <title>Rhodospirillaceae gen. nov., a novel taxon isolated from the Yangtze River Yuezi River estuary sludge.</title>
        <authorList>
            <person name="Ruan L."/>
        </authorList>
    </citation>
    <scope>NUCLEOTIDE SEQUENCE [LARGE SCALE GENOMIC DNA]</scope>
    <source>
        <strain evidence="8">R-7</strain>
    </source>
</reference>
<keyword evidence="8" id="KW-1185">Reference proteome</keyword>
<organism evidence="7 8">
    <name type="scientific">Dongia sedimenti</name>
    <dbReference type="NCBI Taxonomy" id="3064282"/>
    <lineage>
        <taxon>Bacteria</taxon>
        <taxon>Pseudomonadati</taxon>
        <taxon>Pseudomonadota</taxon>
        <taxon>Alphaproteobacteria</taxon>
        <taxon>Rhodospirillales</taxon>
        <taxon>Dongiaceae</taxon>
        <taxon>Dongia</taxon>
    </lineage>
</organism>
<dbReference type="PANTHER" id="PTHR30222:SF12">
    <property type="entry name" value="NORSPERMIDINE SENSOR"/>
    <property type="match status" value="1"/>
</dbReference>
<dbReference type="Pfam" id="PF13416">
    <property type="entry name" value="SBP_bac_8"/>
    <property type="match status" value="1"/>
</dbReference>
<gene>
    <name evidence="7" type="ORF">Q8A70_15725</name>
</gene>
<sequence>MSMASMAVIAMLAVSACGKKEEEQQQSSTATTNTQTTTNTTETTPAATPAPTQEAAKQPDAAAPAGGELHIYNWGDYTNPKLIEKFEKQFNVKVTLDDYDSNETMLSKVREGNTGYDIVVPSDYTVKIMVDEGLLEKTEPSQMENFKHVDPKFVNVYWDDGRHYSVPWQFGLTTYAVDTAKYKGPMDSIGLLFNPPEELKGKINMLDDMNSVIHAAERYAGIKRCSSDKADLKKVDDILQAAKPNWKTFSYDTITKMTSGDVVVTQTWNGAAYRMRIAVPTVKFAMTKEVMEGWMDNVSVLKGAKNVENAKLFQNFIMDPENAALISDFAKYDNGIAGSHKFLPPEFGEAPEINPPAGTSSEFVPPCPPEVVEIYNKIWTNLKK</sequence>
<name>A0ABU0YN55_9PROT</name>
<dbReference type="EMBL" id="JAUYVI010000005">
    <property type="protein sequence ID" value="MDQ7249137.1"/>
    <property type="molecule type" value="Genomic_DNA"/>
</dbReference>
<comment type="similarity">
    <text evidence="5">Belongs to the bacterial solute-binding protein PotD/PotF family.</text>
</comment>
<dbReference type="RefSeq" id="WP_379956808.1">
    <property type="nucleotide sequence ID" value="NZ_JAUYVI010000005.1"/>
</dbReference>
<dbReference type="PIRSF" id="PIRSF019574">
    <property type="entry name" value="Periplasmic_polyamine_BP"/>
    <property type="match status" value="1"/>
</dbReference>
<accession>A0ABU0YN55</accession>
<protein>
    <recommendedName>
        <fullName evidence="5">Putrescine-binding periplasmic protein</fullName>
    </recommendedName>
</protein>
<comment type="function">
    <text evidence="5">Required for the activity of the bacterial periplasmic transport system of putrescine.</text>
</comment>
<keyword evidence="3" id="KW-0732">Signal</keyword>
<feature type="compositionally biased region" description="Low complexity" evidence="6">
    <location>
        <begin position="25"/>
        <end position="63"/>
    </location>
</feature>
<evidence type="ECO:0000313" key="7">
    <source>
        <dbReference type="EMBL" id="MDQ7249137.1"/>
    </source>
</evidence>
<keyword evidence="4 5" id="KW-0574">Periplasm</keyword>
<dbReference type="Gene3D" id="3.40.190.10">
    <property type="entry name" value="Periplasmic binding protein-like II"/>
    <property type="match status" value="2"/>
</dbReference>
<comment type="subcellular location">
    <subcellularLocation>
        <location evidence="1 5">Periplasm</location>
    </subcellularLocation>
</comment>
<dbReference type="SUPFAM" id="SSF53850">
    <property type="entry name" value="Periplasmic binding protein-like II"/>
    <property type="match status" value="1"/>
</dbReference>
<evidence type="ECO:0000256" key="2">
    <source>
        <dbReference type="ARBA" id="ARBA00022448"/>
    </source>
</evidence>
<evidence type="ECO:0000256" key="1">
    <source>
        <dbReference type="ARBA" id="ARBA00004418"/>
    </source>
</evidence>
<dbReference type="PRINTS" id="PR00909">
    <property type="entry name" value="SPERMDNBNDNG"/>
</dbReference>
<dbReference type="InterPro" id="IPR001188">
    <property type="entry name" value="Sperm_putr-bd"/>
</dbReference>
<evidence type="ECO:0000256" key="3">
    <source>
        <dbReference type="ARBA" id="ARBA00022729"/>
    </source>
</evidence>
<dbReference type="PANTHER" id="PTHR30222">
    <property type="entry name" value="SPERMIDINE/PUTRESCINE-BINDING PERIPLASMIC PROTEIN"/>
    <property type="match status" value="1"/>
</dbReference>
<proteinExistence type="inferred from homology"/>
<comment type="caution">
    <text evidence="7">The sequence shown here is derived from an EMBL/GenBank/DDBJ whole genome shotgun (WGS) entry which is preliminary data.</text>
</comment>